<keyword evidence="3" id="KW-1185">Reference proteome</keyword>
<dbReference type="AlphaFoldDB" id="A0A667YIC5"/>
<sequence length="240" mass="26626">MFKHNYQGGAVVEIFSAQGKDPVAKWKLNGGIAIPFVLRFLFFFPDSFINRVTDIGHLKRRLYLSTVHKDLSITPLHARIPLVGLKRNIWSNLCIDLVSFTGELFKGAGFLTLDGITLSASCKLRKIFTMKTEPACSAACGVTFGAGLMDLIPRSCHFQPDVNHITLVLNMDMVRKADVRTGLVNTDTGSLTTIIYPIICTVVTTHLHGLLANLIRSVKFSFSFSVEKVSFTPKPESHVW</sequence>
<evidence type="ECO:0000259" key="1">
    <source>
        <dbReference type="Pfam" id="PF05018"/>
    </source>
</evidence>
<organism evidence="2 3">
    <name type="scientific">Myripristis murdjan</name>
    <name type="common">pinecone soldierfish</name>
    <dbReference type="NCBI Taxonomy" id="586833"/>
    <lineage>
        <taxon>Eukaryota</taxon>
        <taxon>Metazoa</taxon>
        <taxon>Chordata</taxon>
        <taxon>Craniata</taxon>
        <taxon>Vertebrata</taxon>
        <taxon>Euteleostomi</taxon>
        <taxon>Actinopterygii</taxon>
        <taxon>Neopterygii</taxon>
        <taxon>Teleostei</taxon>
        <taxon>Neoteleostei</taxon>
        <taxon>Acanthomorphata</taxon>
        <taxon>Holocentriformes</taxon>
        <taxon>Holocentridae</taxon>
        <taxon>Myripristis</taxon>
    </lineage>
</organism>
<protein>
    <recommendedName>
        <fullName evidence="1">CFA20 domain-containing protein</fullName>
    </recommendedName>
</protein>
<accession>A0A667YIC5</accession>
<name>A0A667YIC5_9TELE</name>
<proteinExistence type="predicted"/>
<evidence type="ECO:0000313" key="2">
    <source>
        <dbReference type="Ensembl" id="ENSMMDP00005027617.1"/>
    </source>
</evidence>
<dbReference type="GeneTree" id="ENSGT00390000005497"/>
<dbReference type="InterPro" id="IPR040441">
    <property type="entry name" value="CFA20/CFAP20DC"/>
</dbReference>
<evidence type="ECO:0000313" key="3">
    <source>
        <dbReference type="Proteomes" id="UP000472263"/>
    </source>
</evidence>
<dbReference type="InterPro" id="IPR007714">
    <property type="entry name" value="CFA20_dom"/>
</dbReference>
<dbReference type="Pfam" id="PF05018">
    <property type="entry name" value="CFA20_dom"/>
    <property type="match status" value="1"/>
</dbReference>
<reference evidence="2" key="3">
    <citation type="submission" date="2025-09" db="UniProtKB">
        <authorList>
            <consortium name="Ensembl"/>
        </authorList>
    </citation>
    <scope>IDENTIFICATION</scope>
</reference>
<reference evidence="2" key="2">
    <citation type="submission" date="2025-08" db="UniProtKB">
        <authorList>
            <consortium name="Ensembl"/>
        </authorList>
    </citation>
    <scope>IDENTIFICATION</scope>
</reference>
<dbReference type="Proteomes" id="UP000472263">
    <property type="component" value="Chromosome 5"/>
</dbReference>
<reference evidence="2" key="1">
    <citation type="submission" date="2019-06" db="EMBL/GenBank/DDBJ databases">
        <authorList>
            <consortium name="Wellcome Sanger Institute Data Sharing"/>
        </authorList>
    </citation>
    <scope>NUCLEOTIDE SEQUENCE [LARGE SCALE GENOMIC DNA]</scope>
</reference>
<dbReference type="Ensembl" id="ENSMMDT00005028286.1">
    <property type="protein sequence ID" value="ENSMMDP00005027617.1"/>
    <property type="gene ID" value="ENSMMDG00005013249.1"/>
</dbReference>
<dbReference type="PANTHER" id="PTHR12458">
    <property type="entry name" value="ORF PROTEIN"/>
    <property type="match status" value="1"/>
</dbReference>
<feature type="domain" description="CFA20" evidence="1">
    <location>
        <begin position="51"/>
        <end position="131"/>
    </location>
</feature>